<dbReference type="InterPro" id="IPR036859">
    <property type="entry name" value="CAP-Gly_dom_sf"/>
</dbReference>
<dbReference type="InterPro" id="IPR000938">
    <property type="entry name" value="CAP-Gly_domain"/>
</dbReference>
<comment type="similarity">
    <text evidence="2">Belongs to the TBCE family.</text>
</comment>
<evidence type="ECO:0000256" key="5">
    <source>
        <dbReference type="ARBA" id="ARBA00022614"/>
    </source>
</evidence>
<reference evidence="11" key="1">
    <citation type="submission" date="2021-04" db="EMBL/GenBank/DDBJ databases">
        <authorList>
            <consortium name="Wellcome Sanger Institute Data Sharing"/>
        </authorList>
    </citation>
    <scope>NUCLEOTIDE SEQUENCE [LARGE SCALE GENOMIC DNA]</scope>
</reference>
<dbReference type="FunCoup" id="A0A665T8A8">
    <property type="interactions" value="1915"/>
</dbReference>
<gene>
    <name evidence="11" type="primary">tbce</name>
</gene>
<evidence type="ECO:0000256" key="1">
    <source>
        <dbReference type="ARBA" id="ARBA00004245"/>
    </source>
</evidence>
<dbReference type="InterPro" id="IPR032675">
    <property type="entry name" value="LRR_dom_sf"/>
</dbReference>
<dbReference type="GO" id="GO:0007010">
    <property type="term" value="P:cytoskeleton organization"/>
    <property type="evidence" value="ECO:0007669"/>
    <property type="project" value="TreeGrafter"/>
</dbReference>
<proteinExistence type="inferred from homology"/>
<sequence>MAADHTEPEVPEDAVGRRVSCGGERATVRYVGPVPPTAGVWVGVEWDDPDRGKHDGSHEGVQYFTCRHPKGGSFVRPGKVTFGVDYLTAVRQVYEIEVEKVLSEEISFANRKMQWPCIKERSLESLPSVLLSRCEVNGPGDDGEIRKTTPNVKWLDLSGTLLMCWEHVAAITRQLDSLEGLQLSHNRLCLTSDPAALCQAFCSLKVLVLNSCDLTWPQILECAPMWPQLEDLCVEENNISELQRPDGVLQSVKSLSLSRNAVVQDSVLSLSGLPRLEQLNLSNVGLSVIHFDDAAPGSQTSMFPSLKKLNLDDNSISEWSVVDELAKLPSLVQFSCRGNRLVSSDGNPKTANQILIAKLGQLVLLNGSQIHRDDRKGAELDYIKMFGEEWLKAGGRSQPSTHFTYQHPRYQTLIDKYGAPEEGELKKPEPFALKNQLLKITFVCPDAADRKPVEKKLPASMTVQKVKGLLYRLLKVPAAELKLSYTSLKMVGTEFELDSDLKTLQFYSIEDGDQVLVRWS</sequence>
<dbReference type="PANTHER" id="PTHR18849:SF0">
    <property type="entry name" value="CILIA- AND FLAGELLA-ASSOCIATED PROTEIN 410-RELATED"/>
    <property type="match status" value="1"/>
</dbReference>
<evidence type="ECO:0000256" key="6">
    <source>
        <dbReference type="ARBA" id="ARBA00022737"/>
    </source>
</evidence>
<evidence type="ECO:0000256" key="9">
    <source>
        <dbReference type="ARBA" id="ARBA00030180"/>
    </source>
</evidence>
<name>A0A665T8A8_ECHNA</name>
<dbReference type="SMART" id="SM01052">
    <property type="entry name" value="CAP_GLY"/>
    <property type="match status" value="1"/>
</dbReference>
<dbReference type="InParanoid" id="A0A665T8A8"/>
<dbReference type="Gene3D" id="3.10.20.90">
    <property type="entry name" value="Phosphatidylinositol 3-kinase Catalytic Subunit, Chain A, domain 1"/>
    <property type="match status" value="1"/>
</dbReference>
<evidence type="ECO:0000256" key="4">
    <source>
        <dbReference type="ARBA" id="ARBA00022490"/>
    </source>
</evidence>
<evidence type="ECO:0000256" key="8">
    <source>
        <dbReference type="ARBA" id="ARBA00023212"/>
    </source>
</evidence>
<dbReference type="Ensembl" id="ENSENLT00000002114.1">
    <property type="protein sequence ID" value="ENSENLP00000001942.1"/>
    <property type="gene ID" value="ENSENLG00000001067.1"/>
</dbReference>
<evidence type="ECO:0000256" key="3">
    <source>
        <dbReference type="ARBA" id="ARBA00015004"/>
    </source>
</evidence>
<dbReference type="InterPro" id="IPR000626">
    <property type="entry name" value="Ubiquitin-like_dom"/>
</dbReference>
<dbReference type="PROSITE" id="PS50245">
    <property type="entry name" value="CAP_GLY_2"/>
    <property type="match status" value="1"/>
</dbReference>
<dbReference type="CDD" id="cd17044">
    <property type="entry name" value="Ubl_TBCE"/>
    <property type="match status" value="1"/>
</dbReference>
<dbReference type="PROSITE" id="PS51450">
    <property type="entry name" value="LRR"/>
    <property type="match status" value="1"/>
</dbReference>
<reference evidence="11" key="3">
    <citation type="submission" date="2025-09" db="UniProtKB">
        <authorList>
            <consortium name="Ensembl"/>
        </authorList>
    </citation>
    <scope>IDENTIFICATION</scope>
</reference>
<dbReference type="FunFam" id="2.30.30.190:FF:000008">
    <property type="entry name" value="Tubulin-specific chaperone E"/>
    <property type="match status" value="1"/>
</dbReference>
<dbReference type="CTD" id="6905"/>
<dbReference type="Gene3D" id="3.80.10.10">
    <property type="entry name" value="Ribonuclease Inhibitor"/>
    <property type="match status" value="2"/>
</dbReference>
<dbReference type="InterPro" id="IPR001611">
    <property type="entry name" value="Leu-rich_rpt"/>
</dbReference>
<evidence type="ECO:0000313" key="11">
    <source>
        <dbReference type="Ensembl" id="ENSENLP00000001942.1"/>
    </source>
</evidence>
<dbReference type="RefSeq" id="XP_029383598.1">
    <property type="nucleotide sequence ID" value="XM_029527738.1"/>
</dbReference>
<protein>
    <recommendedName>
        <fullName evidence="3">Tubulin-specific chaperone E</fullName>
    </recommendedName>
    <alternativeName>
        <fullName evidence="9">Tubulin-folding cofactor E</fullName>
    </alternativeName>
</protein>
<keyword evidence="4" id="KW-0963">Cytoplasm</keyword>
<reference evidence="11" key="2">
    <citation type="submission" date="2025-08" db="UniProtKB">
        <authorList>
            <consortium name="Ensembl"/>
        </authorList>
    </citation>
    <scope>IDENTIFICATION</scope>
</reference>
<organism evidence="11 12">
    <name type="scientific">Echeneis naucrates</name>
    <name type="common">Live sharksucker</name>
    <dbReference type="NCBI Taxonomy" id="173247"/>
    <lineage>
        <taxon>Eukaryota</taxon>
        <taxon>Metazoa</taxon>
        <taxon>Chordata</taxon>
        <taxon>Craniata</taxon>
        <taxon>Vertebrata</taxon>
        <taxon>Euteleostomi</taxon>
        <taxon>Actinopterygii</taxon>
        <taxon>Neopterygii</taxon>
        <taxon>Teleostei</taxon>
        <taxon>Neoteleostei</taxon>
        <taxon>Acanthomorphata</taxon>
        <taxon>Carangaria</taxon>
        <taxon>Carangiformes</taxon>
        <taxon>Echeneidae</taxon>
        <taxon>Echeneis</taxon>
    </lineage>
</organism>
<dbReference type="Proteomes" id="UP000472264">
    <property type="component" value="Chromosome 1"/>
</dbReference>
<dbReference type="SUPFAM" id="SSF52058">
    <property type="entry name" value="L domain-like"/>
    <property type="match status" value="1"/>
</dbReference>
<evidence type="ECO:0000256" key="7">
    <source>
        <dbReference type="ARBA" id="ARBA00023186"/>
    </source>
</evidence>
<dbReference type="PANTHER" id="PTHR18849">
    <property type="entry name" value="LEUCINE RICH REPEAT PROTEIN"/>
    <property type="match status" value="1"/>
</dbReference>
<keyword evidence="7" id="KW-0143">Chaperone</keyword>
<dbReference type="PROSITE" id="PS00845">
    <property type="entry name" value="CAP_GLY_1"/>
    <property type="match status" value="1"/>
</dbReference>
<dbReference type="InterPro" id="IPR044079">
    <property type="entry name" value="Ubl_TBCE"/>
</dbReference>
<keyword evidence="5" id="KW-0433">Leucine-rich repeat</keyword>
<dbReference type="GO" id="GO:0005856">
    <property type="term" value="C:cytoskeleton"/>
    <property type="evidence" value="ECO:0007669"/>
    <property type="project" value="UniProtKB-SubCell"/>
</dbReference>
<dbReference type="OMA" id="SEESHMF"/>
<dbReference type="Pfam" id="PF01302">
    <property type="entry name" value="CAP_GLY"/>
    <property type="match status" value="1"/>
</dbReference>
<dbReference type="GeneID" id="115059939"/>
<feature type="domain" description="CAP-Gly" evidence="10">
    <location>
        <begin position="32"/>
        <end position="76"/>
    </location>
</feature>
<dbReference type="Gene3D" id="2.30.30.190">
    <property type="entry name" value="CAP Gly-rich-like domain"/>
    <property type="match status" value="1"/>
</dbReference>
<keyword evidence="6" id="KW-0677">Repeat</keyword>
<dbReference type="InterPro" id="IPR029071">
    <property type="entry name" value="Ubiquitin-like_domsf"/>
</dbReference>
<dbReference type="Pfam" id="PF14560">
    <property type="entry name" value="Ubiquitin_2"/>
    <property type="match status" value="1"/>
</dbReference>
<keyword evidence="12" id="KW-1185">Reference proteome</keyword>
<evidence type="ECO:0000259" key="10">
    <source>
        <dbReference type="PROSITE" id="PS50245"/>
    </source>
</evidence>
<comment type="subcellular location">
    <subcellularLocation>
        <location evidence="1">Cytoplasm</location>
        <location evidence="1">Cytoskeleton</location>
    </subcellularLocation>
</comment>
<evidence type="ECO:0000313" key="12">
    <source>
        <dbReference type="Proteomes" id="UP000472264"/>
    </source>
</evidence>
<dbReference type="OrthoDB" id="5273213at2759"/>
<dbReference type="SUPFAM" id="SSF74924">
    <property type="entry name" value="Cap-Gly domain"/>
    <property type="match status" value="1"/>
</dbReference>
<dbReference type="SUPFAM" id="SSF54236">
    <property type="entry name" value="Ubiquitin-like"/>
    <property type="match status" value="1"/>
</dbReference>
<evidence type="ECO:0000256" key="2">
    <source>
        <dbReference type="ARBA" id="ARBA00006286"/>
    </source>
</evidence>
<accession>A0A665T8A8</accession>
<dbReference type="AlphaFoldDB" id="A0A665T8A8"/>
<keyword evidence="8" id="KW-0206">Cytoskeleton</keyword>